<accession>A0A1H1ZWN5</accession>
<proteinExistence type="predicted"/>
<keyword evidence="7 14" id="KW-0418">Kinase</keyword>
<dbReference type="InterPro" id="IPR036097">
    <property type="entry name" value="HisK_dim/P_sf"/>
</dbReference>
<dbReference type="AlphaFoldDB" id="A0A1H1ZWN5"/>
<keyword evidence="6 11" id="KW-0812">Transmembrane</keyword>
<comment type="catalytic activity">
    <reaction evidence="1">
        <text>ATP + protein L-histidine = ADP + protein N-phospho-L-histidine.</text>
        <dbReference type="EC" id="2.7.13.3"/>
    </reaction>
</comment>
<dbReference type="EMBL" id="LT629750">
    <property type="protein sequence ID" value="SDT38205.1"/>
    <property type="molecule type" value="Genomic_DNA"/>
</dbReference>
<gene>
    <name evidence="14" type="ORF">SAMN05444158_5730</name>
</gene>
<keyword evidence="15" id="KW-1185">Reference proteome</keyword>
<evidence type="ECO:0000256" key="3">
    <source>
        <dbReference type="ARBA" id="ARBA00012438"/>
    </source>
</evidence>
<dbReference type="PANTHER" id="PTHR45436:SF8">
    <property type="entry name" value="HISTIDINE KINASE"/>
    <property type="match status" value="1"/>
</dbReference>
<dbReference type="PRINTS" id="PR00344">
    <property type="entry name" value="BCTRLSENSOR"/>
</dbReference>
<protein>
    <recommendedName>
        <fullName evidence="3">histidine kinase</fullName>
        <ecNumber evidence="3">2.7.13.3</ecNumber>
    </recommendedName>
</protein>
<keyword evidence="4" id="KW-0597">Phosphoprotein</keyword>
<dbReference type="Proteomes" id="UP000243904">
    <property type="component" value="Chromosome I"/>
</dbReference>
<dbReference type="Gene3D" id="1.10.287.130">
    <property type="match status" value="1"/>
</dbReference>
<evidence type="ECO:0000256" key="8">
    <source>
        <dbReference type="ARBA" id="ARBA00022989"/>
    </source>
</evidence>
<evidence type="ECO:0000256" key="10">
    <source>
        <dbReference type="ARBA" id="ARBA00023136"/>
    </source>
</evidence>
<comment type="subcellular location">
    <subcellularLocation>
        <location evidence="2">Membrane</location>
    </subcellularLocation>
</comment>
<dbReference type="Pfam" id="PF02518">
    <property type="entry name" value="HATPase_c"/>
    <property type="match status" value="1"/>
</dbReference>
<keyword evidence="10 11" id="KW-0472">Membrane</keyword>
<dbReference type="InterPro" id="IPR050428">
    <property type="entry name" value="TCS_sensor_his_kinase"/>
</dbReference>
<feature type="domain" description="HAMP" evidence="13">
    <location>
        <begin position="191"/>
        <end position="244"/>
    </location>
</feature>
<name>A0A1H1ZWN5_9BRAD</name>
<dbReference type="InterPro" id="IPR004358">
    <property type="entry name" value="Sig_transdc_His_kin-like_C"/>
</dbReference>
<sequence length="466" mass="51090">MVSGTVSVLLTKTLTSSTFKLALIAIGTFGVIVSIIFSYVYLSTSSYVRSRSDRAIMAEYLSLQGAYERNGRDGLIALIQRRMADKSFADNVYVLVDPSMVVLSGNLKAWPPTAMAARGWTEFRAPEPSSNATNRPLLRAMLETFPSGDRLLVGRDISDLDSFTDQIKTAVISGVALIFVLAGAASILVTRRTVGRIESINATSRAIMLSGLDKRIPLRGTNDEWDRVAENLNLMLDRIETLMGEVKQASDNIAHDLRTPLTRMRGRLEKAYHSRRVTEDDQALIDDTIADLDAVLRIFSSITRIAQIETQARRSAFRTVNLVEIASEVAELYDAAAEQDGTRLMVVGDREVLVTGDRDLIFDAIANLVDNAIKHGRAGGQVIIANESIDGRSVISIADDGPGVPADERAHVFRRFYRLEHSRYKPGNGLGLSLVAAVARLHGAQIEMLDNSPGLKLKLWFSAPTI</sequence>
<dbReference type="Gene3D" id="6.10.340.10">
    <property type="match status" value="1"/>
</dbReference>
<dbReference type="SUPFAM" id="SSF55874">
    <property type="entry name" value="ATPase domain of HSP90 chaperone/DNA topoisomerase II/histidine kinase"/>
    <property type="match status" value="1"/>
</dbReference>
<evidence type="ECO:0000256" key="2">
    <source>
        <dbReference type="ARBA" id="ARBA00004370"/>
    </source>
</evidence>
<feature type="transmembrane region" description="Helical" evidence="11">
    <location>
        <begin position="170"/>
        <end position="189"/>
    </location>
</feature>
<dbReference type="Gene3D" id="3.30.565.10">
    <property type="entry name" value="Histidine kinase-like ATPase, C-terminal domain"/>
    <property type="match status" value="1"/>
</dbReference>
<dbReference type="EC" id="2.7.13.3" evidence="3"/>
<dbReference type="SMART" id="SM00387">
    <property type="entry name" value="HATPase_c"/>
    <property type="match status" value="1"/>
</dbReference>
<dbReference type="InterPro" id="IPR036890">
    <property type="entry name" value="HATPase_C_sf"/>
</dbReference>
<evidence type="ECO:0000256" key="6">
    <source>
        <dbReference type="ARBA" id="ARBA00022692"/>
    </source>
</evidence>
<dbReference type="InterPro" id="IPR003660">
    <property type="entry name" value="HAMP_dom"/>
</dbReference>
<dbReference type="InterPro" id="IPR003661">
    <property type="entry name" value="HisK_dim/P_dom"/>
</dbReference>
<dbReference type="SMART" id="SM00388">
    <property type="entry name" value="HisKA"/>
    <property type="match status" value="1"/>
</dbReference>
<feature type="transmembrane region" description="Helical" evidence="11">
    <location>
        <begin position="20"/>
        <end position="42"/>
    </location>
</feature>
<evidence type="ECO:0000256" key="4">
    <source>
        <dbReference type="ARBA" id="ARBA00022553"/>
    </source>
</evidence>
<dbReference type="CDD" id="cd00082">
    <property type="entry name" value="HisKA"/>
    <property type="match status" value="1"/>
</dbReference>
<dbReference type="InterPro" id="IPR005467">
    <property type="entry name" value="His_kinase_dom"/>
</dbReference>
<evidence type="ECO:0000313" key="14">
    <source>
        <dbReference type="EMBL" id="SDT38205.1"/>
    </source>
</evidence>
<dbReference type="Pfam" id="PF00512">
    <property type="entry name" value="HisKA"/>
    <property type="match status" value="1"/>
</dbReference>
<evidence type="ECO:0000259" key="12">
    <source>
        <dbReference type="PROSITE" id="PS50109"/>
    </source>
</evidence>
<keyword evidence="9" id="KW-0902">Two-component regulatory system</keyword>
<dbReference type="SMART" id="SM00304">
    <property type="entry name" value="HAMP"/>
    <property type="match status" value="1"/>
</dbReference>
<evidence type="ECO:0000256" key="9">
    <source>
        <dbReference type="ARBA" id="ARBA00023012"/>
    </source>
</evidence>
<keyword evidence="5" id="KW-0808">Transferase</keyword>
<dbReference type="PANTHER" id="PTHR45436">
    <property type="entry name" value="SENSOR HISTIDINE KINASE YKOH"/>
    <property type="match status" value="1"/>
</dbReference>
<dbReference type="GO" id="GO:0000155">
    <property type="term" value="F:phosphorelay sensor kinase activity"/>
    <property type="evidence" value="ECO:0007669"/>
    <property type="project" value="InterPro"/>
</dbReference>
<evidence type="ECO:0000256" key="11">
    <source>
        <dbReference type="SAM" id="Phobius"/>
    </source>
</evidence>
<dbReference type="PROSITE" id="PS50109">
    <property type="entry name" value="HIS_KIN"/>
    <property type="match status" value="1"/>
</dbReference>
<evidence type="ECO:0000256" key="7">
    <source>
        <dbReference type="ARBA" id="ARBA00022777"/>
    </source>
</evidence>
<keyword evidence="8 11" id="KW-1133">Transmembrane helix</keyword>
<dbReference type="GO" id="GO:0005886">
    <property type="term" value="C:plasma membrane"/>
    <property type="evidence" value="ECO:0007669"/>
    <property type="project" value="TreeGrafter"/>
</dbReference>
<evidence type="ECO:0000313" key="15">
    <source>
        <dbReference type="Proteomes" id="UP000243904"/>
    </source>
</evidence>
<dbReference type="PROSITE" id="PS50885">
    <property type="entry name" value="HAMP"/>
    <property type="match status" value="1"/>
</dbReference>
<dbReference type="InterPro" id="IPR003594">
    <property type="entry name" value="HATPase_dom"/>
</dbReference>
<feature type="domain" description="Histidine kinase" evidence="12">
    <location>
        <begin position="252"/>
        <end position="465"/>
    </location>
</feature>
<organism evidence="14 15">
    <name type="scientific">Bradyrhizobium canariense</name>
    <dbReference type="NCBI Taxonomy" id="255045"/>
    <lineage>
        <taxon>Bacteria</taxon>
        <taxon>Pseudomonadati</taxon>
        <taxon>Pseudomonadota</taxon>
        <taxon>Alphaproteobacteria</taxon>
        <taxon>Hyphomicrobiales</taxon>
        <taxon>Nitrobacteraceae</taxon>
        <taxon>Bradyrhizobium</taxon>
    </lineage>
</organism>
<dbReference type="SUPFAM" id="SSF47384">
    <property type="entry name" value="Homodimeric domain of signal transducing histidine kinase"/>
    <property type="match status" value="1"/>
</dbReference>
<reference evidence="15" key="1">
    <citation type="submission" date="2016-10" db="EMBL/GenBank/DDBJ databases">
        <authorList>
            <person name="Varghese N."/>
            <person name="Submissions S."/>
        </authorList>
    </citation>
    <scope>NUCLEOTIDE SEQUENCE [LARGE SCALE GENOMIC DNA]</scope>
    <source>
        <strain evidence="15">GAS369</strain>
    </source>
</reference>
<evidence type="ECO:0000259" key="13">
    <source>
        <dbReference type="PROSITE" id="PS50885"/>
    </source>
</evidence>
<evidence type="ECO:0000256" key="1">
    <source>
        <dbReference type="ARBA" id="ARBA00000085"/>
    </source>
</evidence>
<evidence type="ECO:0000256" key="5">
    <source>
        <dbReference type="ARBA" id="ARBA00022679"/>
    </source>
</evidence>